<dbReference type="AlphaFoldDB" id="A0A4Q1HJ54"/>
<protein>
    <submittedName>
        <fullName evidence="1">Uncharacterized protein</fullName>
    </submittedName>
</protein>
<proteinExistence type="predicted"/>
<evidence type="ECO:0000313" key="1">
    <source>
        <dbReference type="EMBL" id="RXN88127.1"/>
    </source>
</evidence>
<evidence type="ECO:0000313" key="2">
    <source>
        <dbReference type="Proteomes" id="UP000290849"/>
    </source>
</evidence>
<dbReference type="OrthoDB" id="8690059at2"/>
<keyword evidence="2" id="KW-1185">Reference proteome</keyword>
<accession>A0A4Q1HJ54</accession>
<dbReference type="EMBL" id="PYAL01000004">
    <property type="protein sequence ID" value="RXN88127.1"/>
    <property type="molecule type" value="Genomic_DNA"/>
</dbReference>
<dbReference type="RefSeq" id="WP_129151491.1">
    <property type="nucleotide sequence ID" value="NZ_JBHSDO010000011.1"/>
</dbReference>
<name>A0A4Q1HJ54_9BURK</name>
<dbReference type="Proteomes" id="UP000290849">
    <property type="component" value="Unassembled WGS sequence"/>
</dbReference>
<sequence length="76" mass="8182">MNTIGNLALAHPATRAFTDTQPLDNGERGFMDLDSTVHAILDRANVGGDNKSIYGLDLPRSTYDLFRTSRGTGVTA</sequence>
<gene>
    <name evidence="1" type="ORF">C7R54_16325</name>
</gene>
<reference evidence="1 2" key="1">
    <citation type="journal article" date="2017" name="Int. J. Syst. Evol. Microbiol.">
        <title>Achromobacter aloeverae sp. nov., isolated from the root of Aloe vera (L.) Burm.f.</title>
        <authorList>
            <person name="Kuncharoen N."/>
            <person name="Muramatsu Y."/>
            <person name="Shibata C."/>
            <person name="Kamakura Y."/>
            <person name="Nakagawa Y."/>
            <person name="Tanasupawat S."/>
        </authorList>
    </citation>
    <scope>NUCLEOTIDE SEQUENCE [LARGE SCALE GENOMIC DNA]</scope>
    <source>
        <strain evidence="1 2">AVA-1</strain>
    </source>
</reference>
<comment type="caution">
    <text evidence="1">The sequence shown here is derived from an EMBL/GenBank/DDBJ whole genome shotgun (WGS) entry which is preliminary data.</text>
</comment>
<organism evidence="1 2">
    <name type="scientific">Achromobacter aloeverae</name>
    <dbReference type="NCBI Taxonomy" id="1750518"/>
    <lineage>
        <taxon>Bacteria</taxon>
        <taxon>Pseudomonadati</taxon>
        <taxon>Pseudomonadota</taxon>
        <taxon>Betaproteobacteria</taxon>
        <taxon>Burkholderiales</taxon>
        <taxon>Alcaligenaceae</taxon>
        <taxon>Achromobacter</taxon>
    </lineage>
</organism>